<proteinExistence type="predicted"/>
<reference evidence="1 2" key="1">
    <citation type="submission" date="2020-01" db="EMBL/GenBank/DDBJ databases">
        <authorList>
            <consortium name="DOE Joint Genome Institute"/>
            <person name="Haridas S."/>
            <person name="Albert R."/>
            <person name="Binder M."/>
            <person name="Bloem J."/>
            <person name="Labutti K."/>
            <person name="Salamov A."/>
            <person name="Andreopoulos B."/>
            <person name="Baker S.E."/>
            <person name="Barry K."/>
            <person name="Bills G."/>
            <person name="Bluhm B.H."/>
            <person name="Cannon C."/>
            <person name="Castanera R."/>
            <person name="Culley D.E."/>
            <person name="Daum C."/>
            <person name="Ezra D."/>
            <person name="Gonzalez J.B."/>
            <person name="Henrissat B."/>
            <person name="Kuo A."/>
            <person name="Liang C."/>
            <person name="Lipzen A."/>
            <person name="Lutzoni F."/>
            <person name="Magnuson J."/>
            <person name="Mondo S."/>
            <person name="Nolan M."/>
            <person name="Ohm R."/>
            <person name="Pangilinan J."/>
            <person name="Park H.-J.H."/>
            <person name="Ramirez L."/>
            <person name="Alfaro M."/>
            <person name="Sun H."/>
            <person name="Tritt A."/>
            <person name="Yoshinaga Y."/>
            <person name="Zwiers L.-H.L."/>
            <person name="Turgeon B.G."/>
            <person name="Goodwin S.B."/>
            <person name="Spatafora J.W."/>
            <person name="Crous P.W."/>
            <person name="Grigoriev I.V."/>
        </authorList>
    </citation>
    <scope>NUCLEOTIDE SEQUENCE [LARGE SCALE GENOMIC DNA]</scope>
    <source>
        <strain evidence="1 2">CBS 611.86</strain>
    </source>
</reference>
<name>A0A7C8MLZ0_9PLEO</name>
<sequence length="434" mass="50114">MEESTDQQLAAQLEHLAIENGALQTRTINSPQSTEVKAQLPRTYEQAFDDLEFFAGKLRGNNIFTDESDCTRKLAGPFSRGGLLILLLEPRWNHPWVEGVEAVIESCATLQALEEGVEIGSRGTLNLLNDVSLIDLWPFLHSQIRPEDESTKQKLQSLVFTAIEAKEPDVLLCMGFEAQQAHKTRKANSSYRLRCPLYAKHPSHSVNYEHTQNILKRSELLHAISKACQSLPGGMRNQNIRGQLNSTSNPPKVDQFDDEKHLFKKEDLECITQFLKIIMKLCFGPHLILPRSNIDKSRYRAQSRYYLEESHEQYLDKLEESQESKAVVVVFREMNSCFQRISWFQNRYRVDVVQVSQCLQKHCNSEFEKTCYMLAKDEDIQSEDSSGNEVKLEIGPVDAFRRMERITRQANRLWQDRKFYPVSNGIYQRFADED</sequence>
<evidence type="ECO:0000313" key="1">
    <source>
        <dbReference type="EMBL" id="KAF2870185.1"/>
    </source>
</evidence>
<keyword evidence="2" id="KW-1185">Reference proteome</keyword>
<dbReference type="Proteomes" id="UP000481861">
    <property type="component" value="Unassembled WGS sequence"/>
</dbReference>
<dbReference type="EMBL" id="JAADJZ010000014">
    <property type="protein sequence ID" value="KAF2870185.1"/>
    <property type="molecule type" value="Genomic_DNA"/>
</dbReference>
<dbReference type="OrthoDB" id="4656735at2759"/>
<gene>
    <name evidence="1" type="ORF">BDV95DRAFT_619974</name>
</gene>
<evidence type="ECO:0008006" key="3">
    <source>
        <dbReference type="Google" id="ProtNLM"/>
    </source>
</evidence>
<protein>
    <recommendedName>
        <fullName evidence="3">Uracil-DNA glycosylase-like domain-containing protein</fullName>
    </recommendedName>
</protein>
<comment type="caution">
    <text evidence="1">The sequence shown here is derived from an EMBL/GenBank/DDBJ whole genome shotgun (WGS) entry which is preliminary data.</text>
</comment>
<accession>A0A7C8MLZ0</accession>
<organism evidence="1 2">
    <name type="scientific">Massariosphaeria phaeospora</name>
    <dbReference type="NCBI Taxonomy" id="100035"/>
    <lineage>
        <taxon>Eukaryota</taxon>
        <taxon>Fungi</taxon>
        <taxon>Dikarya</taxon>
        <taxon>Ascomycota</taxon>
        <taxon>Pezizomycotina</taxon>
        <taxon>Dothideomycetes</taxon>
        <taxon>Pleosporomycetidae</taxon>
        <taxon>Pleosporales</taxon>
        <taxon>Pleosporales incertae sedis</taxon>
        <taxon>Massariosphaeria</taxon>
    </lineage>
</organism>
<dbReference type="AlphaFoldDB" id="A0A7C8MLZ0"/>
<evidence type="ECO:0000313" key="2">
    <source>
        <dbReference type="Proteomes" id="UP000481861"/>
    </source>
</evidence>